<dbReference type="STRING" id="933944.AN215_07625"/>
<organism evidence="1 2">
    <name type="scientific">Streptomyces abyssalis</name>
    <dbReference type="NCBI Taxonomy" id="933944"/>
    <lineage>
        <taxon>Bacteria</taxon>
        <taxon>Bacillati</taxon>
        <taxon>Actinomycetota</taxon>
        <taxon>Actinomycetes</taxon>
        <taxon>Kitasatosporales</taxon>
        <taxon>Streptomycetaceae</taxon>
        <taxon>Streptomyces</taxon>
    </lineage>
</organism>
<keyword evidence="2" id="KW-1185">Reference proteome</keyword>
<dbReference type="Proteomes" id="UP000176087">
    <property type="component" value="Unassembled WGS sequence"/>
</dbReference>
<gene>
    <name evidence="1" type="ORF">AN215_07625</name>
</gene>
<name>A0A1E7JMW3_9ACTN</name>
<dbReference type="OrthoDB" id="3696636at2"/>
<reference evidence="1 2" key="1">
    <citation type="journal article" date="2016" name="Front. Microbiol.">
        <title>Comparative Genomics Analysis of Streptomyces Species Reveals Their Adaptation to the Marine Environment and Their Diversity at the Genomic Level.</title>
        <authorList>
            <person name="Tian X."/>
            <person name="Zhang Z."/>
            <person name="Yang T."/>
            <person name="Chen M."/>
            <person name="Li J."/>
            <person name="Chen F."/>
            <person name="Yang J."/>
            <person name="Li W."/>
            <person name="Zhang B."/>
            <person name="Zhang Z."/>
            <person name="Wu J."/>
            <person name="Zhang C."/>
            <person name="Long L."/>
            <person name="Xiao J."/>
        </authorList>
    </citation>
    <scope>NUCLEOTIDE SEQUENCE [LARGE SCALE GENOMIC DNA]</scope>
    <source>
        <strain evidence="1 2">SCSIO 10390</strain>
    </source>
</reference>
<accession>A0A1E7JMW3</accession>
<evidence type="ECO:0000313" key="2">
    <source>
        <dbReference type="Proteomes" id="UP000176087"/>
    </source>
</evidence>
<dbReference type="RefSeq" id="WP_070013346.1">
    <property type="nucleotide sequence ID" value="NZ_LJGS01000044.1"/>
</dbReference>
<evidence type="ECO:0000313" key="1">
    <source>
        <dbReference type="EMBL" id="OEU89606.1"/>
    </source>
</evidence>
<dbReference type="EMBL" id="LJGT01000038">
    <property type="protein sequence ID" value="OEU89606.1"/>
    <property type="molecule type" value="Genomic_DNA"/>
</dbReference>
<protein>
    <submittedName>
        <fullName evidence="1">Uncharacterized protein</fullName>
    </submittedName>
</protein>
<sequence>MPDSGPLIIVERAYRGSVETQFADVLYFIRELNRQTGGLHLALRGLTATYALEAPSYEPAVRLGSRRLDTLPDPRASIREMLDDDAVVWVEEPDLARLGPTARTRLLDGVRCAAQGELTLRWAEFPRVWFM</sequence>
<proteinExistence type="predicted"/>
<dbReference type="AlphaFoldDB" id="A0A1E7JMW3"/>
<comment type="caution">
    <text evidence="1">The sequence shown here is derived from an EMBL/GenBank/DDBJ whole genome shotgun (WGS) entry which is preliminary data.</text>
</comment>